<name>X1C972_9ZZZZ</name>
<feature type="non-terminal residue" evidence="1">
    <location>
        <position position="1"/>
    </location>
</feature>
<reference evidence="1" key="1">
    <citation type="journal article" date="2014" name="Front. Microbiol.">
        <title>High frequency of phylogenetically diverse reductive dehalogenase-homologous genes in deep subseafloor sedimentary metagenomes.</title>
        <authorList>
            <person name="Kawai M."/>
            <person name="Futagami T."/>
            <person name="Toyoda A."/>
            <person name="Takaki Y."/>
            <person name="Nishi S."/>
            <person name="Hori S."/>
            <person name="Arai W."/>
            <person name="Tsubouchi T."/>
            <person name="Morono Y."/>
            <person name="Uchiyama I."/>
            <person name="Ito T."/>
            <person name="Fujiyama A."/>
            <person name="Inagaki F."/>
            <person name="Takami H."/>
        </authorList>
    </citation>
    <scope>NUCLEOTIDE SEQUENCE</scope>
    <source>
        <strain evidence="1">Expedition CK06-06</strain>
    </source>
</reference>
<dbReference type="InterPro" id="IPR009241">
    <property type="entry name" value="HigB-like"/>
</dbReference>
<dbReference type="EMBL" id="BART01012003">
    <property type="protein sequence ID" value="GAG89822.1"/>
    <property type="molecule type" value="Genomic_DNA"/>
</dbReference>
<dbReference type="Gene3D" id="3.30.2310.20">
    <property type="entry name" value="RelE-like"/>
    <property type="match status" value="1"/>
</dbReference>
<protein>
    <recommendedName>
        <fullName evidence="2">Type II toxin-antitoxin system RelE/ParE family toxin</fullName>
    </recommendedName>
</protein>
<evidence type="ECO:0000313" key="1">
    <source>
        <dbReference type="EMBL" id="GAG89822.1"/>
    </source>
</evidence>
<sequence>ICYIINKMWKIVFYKKDNLEEPVRNFIVNLPSKERAKVVQEIENIRSEGIYLGLPFVKKLVGREYKGLWELRVRFGSNYIRIIYFLHTKKNFVLLHGFKKKTNRTPKRELEIAKRRMIEYKNRRR</sequence>
<proteinExistence type="predicted"/>
<organism evidence="1">
    <name type="scientific">marine sediment metagenome</name>
    <dbReference type="NCBI Taxonomy" id="412755"/>
    <lineage>
        <taxon>unclassified sequences</taxon>
        <taxon>metagenomes</taxon>
        <taxon>ecological metagenomes</taxon>
    </lineage>
</organism>
<accession>X1C972</accession>
<comment type="caution">
    <text evidence="1">The sequence shown here is derived from an EMBL/GenBank/DDBJ whole genome shotgun (WGS) entry which is preliminary data.</text>
</comment>
<dbReference type="SUPFAM" id="SSF143011">
    <property type="entry name" value="RelE-like"/>
    <property type="match status" value="1"/>
</dbReference>
<dbReference type="AlphaFoldDB" id="X1C972"/>
<dbReference type="Pfam" id="PF05973">
    <property type="entry name" value="Gp49"/>
    <property type="match status" value="1"/>
</dbReference>
<evidence type="ECO:0008006" key="2">
    <source>
        <dbReference type="Google" id="ProtNLM"/>
    </source>
</evidence>
<gene>
    <name evidence="1" type="ORF">S01H4_25274</name>
</gene>
<dbReference type="InterPro" id="IPR035093">
    <property type="entry name" value="RelE/ParE_toxin_dom_sf"/>
</dbReference>